<feature type="active site" evidence="14">
    <location>
        <position position="276"/>
    </location>
</feature>
<dbReference type="Gene3D" id="3.40.47.10">
    <property type="match status" value="1"/>
</dbReference>
<evidence type="ECO:0000313" key="17">
    <source>
        <dbReference type="EMBL" id="NEC35422.1"/>
    </source>
</evidence>
<evidence type="ECO:0000256" key="14">
    <source>
        <dbReference type="HAMAP-Rule" id="MF_01815"/>
    </source>
</evidence>
<evidence type="ECO:0000259" key="16">
    <source>
        <dbReference type="Pfam" id="PF08545"/>
    </source>
</evidence>
<evidence type="ECO:0000313" key="18">
    <source>
        <dbReference type="Proteomes" id="UP000475666"/>
    </source>
</evidence>
<evidence type="ECO:0000256" key="4">
    <source>
        <dbReference type="ARBA" id="ARBA00022516"/>
    </source>
</evidence>
<keyword evidence="14" id="KW-0511">Multifunctional enzyme</keyword>
<feature type="active site" evidence="14">
    <location>
        <position position="118"/>
    </location>
</feature>
<keyword evidence="5 14" id="KW-0808">Transferase</keyword>
<dbReference type="GO" id="GO:0004315">
    <property type="term" value="F:3-oxoacyl-[acyl-carrier-protein] synthase activity"/>
    <property type="evidence" value="ECO:0007669"/>
    <property type="project" value="InterPro"/>
</dbReference>
<dbReference type="InterPro" id="IPR016039">
    <property type="entry name" value="Thiolase-like"/>
</dbReference>
<name>A0A6G3TFM0_9ACTN</name>
<dbReference type="GO" id="GO:0033818">
    <property type="term" value="F:beta-ketoacyl-acyl-carrier-protein synthase III activity"/>
    <property type="evidence" value="ECO:0007669"/>
    <property type="project" value="UniProtKB-UniRule"/>
</dbReference>
<feature type="region of interest" description="ACP-binding" evidence="14">
    <location>
        <begin position="247"/>
        <end position="251"/>
    </location>
</feature>
<comment type="subcellular location">
    <subcellularLocation>
        <location evidence="14">Cytoplasm</location>
    </subcellularLocation>
</comment>
<dbReference type="GO" id="GO:0044550">
    <property type="term" value="P:secondary metabolite biosynthetic process"/>
    <property type="evidence" value="ECO:0007669"/>
    <property type="project" value="TreeGrafter"/>
</dbReference>
<evidence type="ECO:0000256" key="9">
    <source>
        <dbReference type="ARBA" id="ARBA00023315"/>
    </source>
</evidence>
<dbReference type="FunFam" id="3.40.47.10:FF:000004">
    <property type="entry name" value="3-oxoacyl-[acyl-carrier-protein] synthase 3"/>
    <property type="match status" value="1"/>
</dbReference>
<comment type="catalytic activity">
    <reaction evidence="13">
        <text>3-methylbutanoyl-CoA + malonyl-[ACP] + H(+) = 5-methyl-3-oxohexanoyl-[ACP] + CO2 + CoA</text>
        <dbReference type="Rhea" id="RHEA:42272"/>
        <dbReference type="Rhea" id="RHEA-COMP:9623"/>
        <dbReference type="Rhea" id="RHEA-COMP:9941"/>
        <dbReference type="ChEBI" id="CHEBI:15378"/>
        <dbReference type="ChEBI" id="CHEBI:16526"/>
        <dbReference type="ChEBI" id="CHEBI:57287"/>
        <dbReference type="ChEBI" id="CHEBI:57345"/>
        <dbReference type="ChEBI" id="CHEBI:78449"/>
        <dbReference type="ChEBI" id="CHEBI:78822"/>
        <dbReference type="EC" id="2.3.1.300"/>
    </reaction>
    <physiologicalReaction direction="left-to-right" evidence="13">
        <dbReference type="Rhea" id="RHEA:42273"/>
    </physiologicalReaction>
</comment>
<dbReference type="AlphaFoldDB" id="A0A6G3TFM0"/>
<gene>
    <name evidence="14" type="primary">fabH</name>
    <name evidence="17" type="ORF">G3I66_19960</name>
</gene>
<organism evidence="17 18">
    <name type="scientific">Streptomyces rubrogriseus</name>
    <dbReference type="NCBI Taxonomy" id="194673"/>
    <lineage>
        <taxon>Bacteria</taxon>
        <taxon>Bacillati</taxon>
        <taxon>Actinomycetota</taxon>
        <taxon>Actinomycetes</taxon>
        <taxon>Kitasatosporales</taxon>
        <taxon>Streptomycetaceae</taxon>
        <taxon>Streptomyces</taxon>
        <taxon>Streptomyces violaceoruber group</taxon>
    </lineage>
</organism>
<dbReference type="EC" id="2.3.1.180" evidence="14"/>
<accession>A0A6G3TFM0</accession>
<comment type="caution">
    <text evidence="17">The sequence shown here is derived from an EMBL/GenBank/DDBJ whole genome shotgun (WGS) entry which is preliminary data.</text>
</comment>
<evidence type="ECO:0000256" key="6">
    <source>
        <dbReference type="ARBA" id="ARBA00022832"/>
    </source>
</evidence>
<dbReference type="PANTHER" id="PTHR34069">
    <property type="entry name" value="3-OXOACYL-[ACYL-CARRIER-PROTEIN] SYNTHASE 3"/>
    <property type="match status" value="1"/>
</dbReference>
<comment type="catalytic activity">
    <reaction evidence="10">
        <text>malonyl-[ACP] + acetyl-CoA + H(+) = 3-oxobutanoyl-[ACP] + CO2 + CoA</text>
        <dbReference type="Rhea" id="RHEA:12080"/>
        <dbReference type="Rhea" id="RHEA-COMP:9623"/>
        <dbReference type="Rhea" id="RHEA-COMP:9625"/>
        <dbReference type="ChEBI" id="CHEBI:15378"/>
        <dbReference type="ChEBI" id="CHEBI:16526"/>
        <dbReference type="ChEBI" id="CHEBI:57287"/>
        <dbReference type="ChEBI" id="CHEBI:57288"/>
        <dbReference type="ChEBI" id="CHEBI:78449"/>
        <dbReference type="ChEBI" id="CHEBI:78450"/>
        <dbReference type="EC" id="2.3.1.180"/>
    </reaction>
    <physiologicalReaction direction="left-to-right" evidence="10">
        <dbReference type="Rhea" id="RHEA:12081"/>
    </physiologicalReaction>
</comment>
<keyword evidence="4 14" id="KW-0444">Lipid biosynthesis</keyword>
<evidence type="ECO:0000256" key="11">
    <source>
        <dbReference type="ARBA" id="ARBA00052407"/>
    </source>
</evidence>
<comment type="similarity">
    <text evidence="2 14">Belongs to the thiolase-like superfamily. FabH family.</text>
</comment>
<evidence type="ECO:0000256" key="12">
    <source>
        <dbReference type="ARBA" id="ARBA00052467"/>
    </source>
</evidence>
<evidence type="ECO:0000256" key="1">
    <source>
        <dbReference type="ARBA" id="ARBA00005194"/>
    </source>
</evidence>
<evidence type="ECO:0000256" key="7">
    <source>
        <dbReference type="ARBA" id="ARBA00023098"/>
    </source>
</evidence>
<evidence type="ECO:0000256" key="5">
    <source>
        <dbReference type="ARBA" id="ARBA00022679"/>
    </source>
</evidence>
<dbReference type="GeneID" id="96649904"/>
<evidence type="ECO:0000256" key="8">
    <source>
        <dbReference type="ARBA" id="ARBA00023160"/>
    </source>
</evidence>
<evidence type="ECO:0000256" key="3">
    <source>
        <dbReference type="ARBA" id="ARBA00022490"/>
    </source>
</evidence>
<proteinExistence type="inferred from homology"/>
<comment type="subunit">
    <text evidence="14">Homodimer.</text>
</comment>
<feature type="domain" description="Beta-ketoacyl-[acyl-carrier-protein] synthase III C-terminal" evidence="15">
    <location>
        <begin position="231"/>
        <end position="319"/>
    </location>
</feature>
<evidence type="ECO:0000256" key="13">
    <source>
        <dbReference type="ARBA" id="ARBA00052985"/>
    </source>
</evidence>
<sequence>MSAAGGGRTGAVVTGVGTCLPETVVDNDEVSRHLDTDHAWIHSRTGIERRRRVSPGTTTGDLAVTAGAAALKSAGRDDCDLVLLATTTPDRRCPATAPRVASRLGLRAAAAFDLSAVCSGFVYGLSVADAMITAGTCDRALVIGADVYSSIVDPDDRGTAVVFGDGAGAVLLERGSTGDPGAVLHTELGSDGTGDELITIPPDGAYLTMRGSDVYARAVTTMTESARSTAAHAGWDLADVDAFVGHQANLRILTSVAKRLRLPRERVVSNIADVANTAAASIPLALADAAAQGRIGSGDRLLLTAFGGGLTWGSAAVVWSGAEPVQDQRS</sequence>
<comment type="function">
    <text evidence="14">Catalyzes the condensation reaction of fatty acid synthesis by the addition to an acyl acceptor of two carbons from malonyl-ACP. Catalyzes the first condensation reaction which initiates fatty acid synthesis and may therefore play a role in governing the total rate of fatty acid production. Possesses both acetoacetyl-ACP synthase and acetyl transacylase activities. Its substrate specificity determines the biosynthesis of branched-chain and/or straight-chain of fatty acids.</text>
</comment>
<comment type="domain">
    <text evidence="14">The last Arg residue of the ACP-binding site is essential for the weak association between ACP/AcpP and FabH.</text>
</comment>
<evidence type="ECO:0000256" key="10">
    <source>
        <dbReference type="ARBA" id="ARBA00051096"/>
    </source>
</evidence>
<dbReference type="Pfam" id="PF08545">
    <property type="entry name" value="ACP_syn_III"/>
    <property type="match status" value="1"/>
</dbReference>
<dbReference type="HAMAP" id="MF_01815">
    <property type="entry name" value="FabH"/>
    <property type="match status" value="1"/>
</dbReference>
<dbReference type="InterPro" id="IPR013751">
    <property type="entry name" value="ACP_syn_III_N"/>
</dbReference>
<comment type="pathway">
    <text evidence="1 14">Lipid metabolism; fatty acid biosynthesis.</text>
</comment>
<protein>
    <recommendedName>
        <fullName evidence="14">Beta-ketoacyl-[acyl-carrier-protein] synthase III</fullName>
        <shortName evidence="14">Beta-ketoacyl-ACP synthase III</shortName>
        <shortName evidence="14">KAS III</shortName>
        <ecNumber evidence="14">2.3.1.180</ecNumber>
    </recommendedName>
    <alternativeName>
        <fullName evidence="14">3-oxoacyl-[acyl-carrier-protein] synthase 3</fullName>
    </alternativeName>
    <alternativeName>
        <fullName evidence="14">3-oxoacyl-[acyl-carrier-protein] synthase III</fullName>
    </alternativeName>
</protein>
<keyword evidence="9 14" id="KW-0012">Acyltransferase</keyword>
<keyword evidence="8 14" id="KW-0275">Fatty acid biosynthesis</keyword>
<dbReference type="InterPro" id="IPR004655">
    <property type="entry name" value="FabH"/>
</dbReference>
<dbReference type="Proteomes" id="UP000475666">
    <property type="component" value="Unassembled WGS sequence"/>
</dbReference>
<dbReference type="UniPathway" id="UPA00094"/>
<keyword evidence="3 14" id="KW-0963">Cytoplasm</keyword>
<feature type="domain" description="Beta-ketoacyl-[acyl-carrier-protein] synthase III N-terminal" evidence="16">
    <location>
        <begin position="112"/>
        <end position="192"/>
    </location>
</feature>
<evidence type="ECO:0000256" key="2">
    <source>
        <dbReference type="ARBA" id="ARBA00008642"/>
    </source>
</evidence>
<dbReference type="CDD" id="cd00830">
    <property type="entry name" value="KAS_III"/>
    <property type="match status" value="1"/>
</dbReference>
<comment type="catalytic activity">
    <reaction evidence="12">
        <text>2-methylpropanoyl-CoA + malonyl-[ACP] + H(+) = 4-methyl-3-oxopentanoyl-[ACP] + CO2 + CoA</text>
        <dbReference type="Rhea" id="RHEA:42268"/>
        <dbReference type="Rhea" id="RHEA-COMP:9623"/>
        <dbReference type="Rhea" id="RHEA-COMP:9940"/>
        <dbReference type="ChEBI" id="CHEBI:15378"/>
        <dbReference type="ChEBI" id="CHEBI:16526"/>
        <dbReference type="ChEBI" id="CHEBI:57287"/>
        <dbReference type="ChEBI" id="CHEBI:57338"/>
        <dbReference type="ChEBI" id="CHEBI:78449"/>
        <dbReference type="ChEBI" id="CHEBI:78820"/>
        <dbReference type="EC" id="2.3.1.300"/>
    </reaction>
    <physiologicalReaction direction="left-to-right" evidence="12">
        <dbReference type="Rhea" id="RHEA:42269"/>
    </physiologicalReaction>
</comment>
<dbReference type="NCBIfam" id="TIGR00747">
    <property type="entry name" value="fabH"/>
    <property type="match status" value="1"/>
</dbReference>
<dbReference type="SUPFAM" id="SSF53901">
    <property type="entry name" value="Thiolase-like"/>
    <property type="match status" value="1"/>
</dbReference>
<dbReference type="GO" id="GO:0005737">
    <property type="term" value="C:cytoplasm"/>
    <property type="evidence" value="ECO:0007669"/>
    <property type="project" value="UniProtKB-SubCell"/>
</dbReference>
<dbReference type="Pfam" id="PF08541">
    <property type="entry name" value="ACP_syn_III_C"/>
    <property type="match status" value="1"/>
</dbReference>
<comment type="catalytic activity">
    <reaction evidence="11">
        <text>(2S)-2-methylbutanoyl-CoA + malonyl-[ACP] + H(+) = (4S)-4-methyl-3-oxohexanoyl-[ACP] + CO2 + CoA</text>
        <dbReference type="Rhea" id="RHEA:42276"/>
        <dbReference type="Rhea" id="RHEA-COMP:9623"/>
        <dbReference type="Rhea" id="RHEA-COMP:17148"/>
        <dbReference type="ChEBI" id="CHEBI:15378"/>
        <dbReference type="ChEBI" id="CHEBI:16526"/>
        <dbReference type="ChEBI" id="CHEBI:57287"/>
        <dbReference type="ChEBI" id="CHEBI:78449"/>
        <dbReference type="ChEBI" id="CHEBI:88166"/>
        <dbReference type="ChEBI" id="CHEBI:167462"/>
        <dbReference type="EC" id="2.3.1.300"/>
    </reaction>
    <physiologicalReaction direction="left-to-right" evidence="11">
        <dbReference type="Rhea" id="RHEA:42277"/>
    </physiologicalReaction>
</comment>
<dbReference type="RefSeq" id="WP_109034889.1">
    <property type="nucleotide sequence ID" value="NZ_BEWD01000011.1"/>
</dbReference>
<evidence type="ECO:0000259" key="15">
    <source>
        <dbReference type="Pfam" id="PF08541"/>
    </source>
</evidence>
<keyword evidence="6 14" id="KW-0276">Fatty acid metabolism</keyword>
<dbReference type="NCBIfam" id="NF006829">
    <property type="entry name" value="PRK09352.1"/>
    <property type="match status" value="1"/>
</dbReference>
<feature type="active site" evidence="14">
    <location>
        <position position="246"/>
    </location>
</feature>
<dbReference type="EMBL" id="JAAGMQ010000593">
    <property type="protein sequence ID" value="NEC35422.1"/>
    <property type="molecule type" value="Genomic_DNA"/>
</dbReference>
<keyword evidence="7 14" id="KW-0443">Lipid metabolism</keyword>
<dbReference type="PANTHER" id="PTHR34069:SF2">
    <property type="entry name" value="BETA-KETOACYL-[ACYL-CARRIER-PROTEIN] SYNTHASE III"/>
    <property type="match status" value="1"/>
</dbReference>
<dbReference type="GO" id="GO:0006633">
    <property type="term" value="P:fatty acid biosynthetic process"/>
    <property type="evidence" value="ECO:0007669"/>
    <property type="project" value="UniProtKB-UniRule"/>
</dbReference>
<dbReference type="InterPro" id="IPR013747">
    <property type="entry name" value="ACP_syn_III_C"/>
</dbReference>
<reference evidence="17 18" key="1">
    <citation type="submission" date="2020-01" db="EMBL/GenBank/DDBJ databases">
        <title>Insect and environment-associated Actinomycetes.</title>
        <authorList>
            <person name="Currrie C."/>
            <person name="Chevrette M."/>
            <person name="Carlson C."/>
            <person name="Stubbendieck R."/>
            <person name="Wendt-Pienkowski E."/>
        </authorList>
    </citation>
    <scope>NUCLEOTIDE SEQUENCE [LARGE SCALE GENOMIC DNA]</scope>
    <source>
        <strain evidence="17 18">SID7739</strain>
    </source>
</reference>